<dbReference type="InterPro" id="IPR050832">
    <property type="entry name" value="Bact_Acetyltransf"/>
</dbReference>
<dbReference type="SUPFAM" id="SSF55729">
    <property type="entry name" value="Acyl-CoA N-acyltransferases (Nat)"/>
    <property type="match status" value="1"/>
</dbReference>
<dbReference type="OrthoDB" id="119501at2"/>
<organism evidence="4 5">
    <name type="scientific">Stenotrophobium rhamnosiphilum</name>
    <dbReference type="NCBI Taxonomy" id="2029166"/>
    <lineage>
        <taxon>Bacteria</taxon>
        <taxon>Pseudomonadati</taxon>
        <taxon>Pseudomonadota</taxon>
        <taxon>Gammaproteobacteria</taxon>
        <taxon>Nevskiales</taxon>
        <taxon>Nevskiaceae</taxon>
        <taxon>Stenotrophobium</taxon>
    </lineage>
</organism>
<evidence type="ECO:0000256" key="2">
    <source>
        <dbReference type="ARBA" id="ARBA00023315"/>
    </source>
</evidence>
<keyword evidence="2" id="KW-0012">Acyltransferase</keyword>
<feature type="domain" description="N-acetyltransferase" evidence="3">
    <location>
        <begin position="4"/>
        <end position="165"/>
    </location>
</feature>
<name>A0A2T5MCB4_9GAMM</name>
<dbReference type="AlphaFoldDB" id="A0A2T5MCB4"/>
<sequence>MNIDGIRTATAQDATQIAKLVNDAYRPSPEVGGWTHESALVSGPRTNAAMVESAIAARNSTLLVGLHDQEILACVQIEQHGDVSHIGLLAVSPAMQGGGAGKAMLKHAEDFAIQKYGANKFVLAVVTNRSELAAFYVRRGYRKTSAVADYPKDAGVGIPLRADLKVETYEKSAEGLIPVRG</sequence>
<dbReference type="Gene3D" id="3.40.630.30">
    <property type="match status" value="1"/>
</dbReference>
<protein>
    <submittedName>
        <fullName evidence="4">GNAT family N-acetyltransferase</fullName>
    </submittedName>
</protein>
<keyword evidence="1 4" id="KW-0808">Transferase</keyword>
<evidence type="ECO:0000256" key="1">
    <source>
        <dbReference type="ARBA" id="ARBA00022679"/>
    </source>
</evidence>
<accession>A0A2T5MCB4</accession>
<dbReference type="PROSITE" id="PS51186">
    <property type="entry name" value="GNAT"/>
    <property type="match status" value="1"/>
</dbReference>
<dbReference type="Proteomes" id="UP000244248">
    <property type="component" value="Unassembled WGS sequence"/>
</dbReference>
<comment type="caution">
    <text evidence="4">The sequence shown here is derived from an EMBL/GenBank/DDBJ whole genome shotgun (WGS) entry which is preliminary data.</text>
</comment>
<keyword evidence="5" id="KW-1185">Reference proteome</keyword>
<dbReference type="Pfam" id="PF00583">
    <property type="entry name" value="Acetyltransf_1"/>
    <property type="match status" value="1"/>
</dbReference>
<evidence type="ECO:0000259" key="3">
    <source>
        <dbReference type="PROSITE" id="PS51186"/>
    </source>
</evidence>
<gene>
    <name evidence="4" type="ORF">CJD38_16830</name>
</gene>
<proteinExistence type="predicted"/>
<dbReference type="RefSeq" id="WP_107941550.1">
    <property type="nucleotide sequence ID" value="NZ_QANS01000007.1"/>
</dbReference>
<dbReference type="EMBL" id="QANS01000007">
    <property type="protein sequence ID" value="PTU30205.1"/>
    <property type="molecule type" value="Genomic_DNA"/>
</dbReference>
<dbReference type="InterPro" id="IPR016181">
    <property type="entry name" value="Acyl_CoA_acyltransferase"/>
</dbReference>
<evidence type="ECO:0000313" key="5">
    <source>
        <dbReference type="Proteomes" id="UP000244248"/>
    </source>
</evidence>
<dbReference type="CDD" id="cd04301">
    <property type="entry name" value="NAT_SF"/>
    <property type="match status" value="1"/>
</dbReference>
<reference evidence="4 5" key="1">
    <citation type="submission" date="2018-04" db="EMBL/GenBank/DDBJ databases">
        <title>Novel species isolated from glacier.</title>
        <authorList>
            <person name="Liu Q."/>
            <person name="Xin Y.-H."/>
        </authorList>
    </citation>
    <scope>NUCLEOTIDE SEQUENCE [LARGE SCALE GENOMIC DNA]</scope>
    <source>
        <strain evidence="4 5">GT1R17</strain>
    </source>
</reference>
<dbReference type="InterPro" id="IPR000182">
    <property type="entry name" value="GNAT_dom"/>
</dbReference>
<dbReference type="GO" id="GO:0016747">
    <property type="term" value="F:acyltransferase activity, transferring groups other than amino-acyl groups"/>
    <property type="evidence" value="ECO:0007669"/>
    <property type="project" value="InterPro"/>
</dbReference>
<dbReference type="PANTHER" id="PTHR43877:SF2">
    <property type="entry name" value="AMINOALKYLPHOSPHONATE N-ACETYLTRANSFERASE-RELATED"/>
    <property type="match status" value="1"/>
</dbReference>
<evidence type="ECO:0000313" key="4">
    <source>
        <dbReference type="EMBL" id="PTU30205.1"/>
    </source>
</evidence>
<dbReference type="PANTHER" id="PTHR43877">
    <property type="entry name" value="AMINOALKYLPHOSPHONATE N-ACETYLTRANSFERASE-RELATED-RELATED"/>
    <property type="match status" value="1"/>
</dbReference>